<gene>
    <name evidence="4" type="ORF">SAMN05421842_10245</name>
</gene>
<dbReference type="STRING" id="119641.SAMN05421842_10245"/>
<dbReference type="PANTHER" id="PTHR18964:SF149">
    <property type="entry name" value="BIFUNCTIONAL UDP-N-ACETYLGLUCOSAMINE 2-EPIMERASE_N-ACETYLMANNOSAMINE KINASE"/>
    <property type="match status" value="1"/>
</dbReference>
<evidence type="ECO:0000313" key="4">
    <source>
        <dbReference type="EMBL" id="SFC28603.1"/>
    </source>
</evidence>
<dbReference type="PANTHER" id="PTHR18964">
    <property type="entry name" value="ROK (REPRESSOR, ORF, KINASE) FAMILY"/>
    <property type="match status" value="1"/>
</dbReference>
<accession>A0A1I1I4I2</accession>
<dbReference type="GO" id="GO:0042732">
    <property type="term" value="P:D-xylose metabolic process"/>
    <property type="evidence" value="ECO:0007669"/>
    <property type="project" value="UniProtKB-KW"/>
</dbReference>
<dbReference type="CDD" id="cd24077">
    <property type="entry name" value="ASKHA_ATPase_ROK_SaXylR-like"/>
    <property type="match status" value="1"/>
</dbReference>
<dbReference type="InterPro" id="IPR043129">
    <property type="entry name" value="ATPase_NBD"/>
</dbReference>
<keyword evidence="5" id="KW-1185">Reference proteome</keyword>
<keyword evidence="3" id="KW-0119">Carbohydrate metabolism</keyword>
<dbReference type="OrthoDB" id="9796533at2"/>
<dbReference type="RefSeq" id="WP_090088253.1">
    <property type="nucleotide sequence ID" value="NZ_FOMG01000002.1"/>
</dbReference>
<dbReference type="InterPro" id="IPR000600">
    <property type="entry name" value="ROK"/>
</dbReference>
<dbReference type="EMBL" id="FOMG01000002">
    <property type="protein sequence ID" value="SFC28603.1"/>
    <property type="molecule type" value="Genomic_DNA"/>
</dbReference>
<protein>
    <submittedName>
        <fullName evidence="4">Sugar kinase of the NBD/HSP70 family, may contain an N-terminal HTH domain</fullName>
    </submittedName>
</protein>
<evidence type="ECO:0000256" key="3">
    <source>
        <dbReference type="ARBA" id="ARBA00022629"/>
    </source>
</evidence>
<name>A0A1I1I4I2_9CLOT</name>
<dbReference type="InterPro" id="IPR049874">
    <property type="entry name" value="ROK_cs"/>
</dbReference>
<keyword evidence="4" id="KW-0808">Transferase</keyword>
<evidence type="ECO:0000256" key="2">
    <source>
        <dbReference type="ARBA" id="ARBA00006479"/>
    </source>
</evidence>
<dbReference type="AlphaFoldDB" id="A0A1I1I4I2"/>
<keyword evidence="4" id="KW-0418">Kinase</keyword>
<sequence>MKPINKYLIRKKNENSVLSMIIKKGLVSRADIAKELDLNKATISAIVQTLLERRLVCEEGIGDSNGGRKPIMLKFCETAGFSIGIDIRVDYISSVLTCLDGTIISKYNIDVDHITKKNILYYINKTIQYFHSSMPTTHYGIVGLGLGIHGTVEDNNIKFTPYYDLEKFPLANKLIKEINIPVYIENEANLSAIAEKNAGIDENNIICINVHSGVGAGLILNDNLFHGFNGSSGEIGHTIVLNGGKPCPCGNQGCLEQYVSELAILNLYKQKKDLQNLDFNQFKNDILIGEKVAIEILDEFIIYISIAINNLNNTFNPEKIIINSRFTNEIDGTIEKIKNHLHSTINNKVIITSSNLKGNSTAIGASLLSSEQFLFNGLIS</sequence>
<dbReference type="PROSITE" id="PS01125">
    <property type="entry name" value="ROK"/>
    <property type="match status" value="1"/>
</dbReference>
<dbReference type="Proteomes" id="UP000199263">
    <property type="component" value="Unassembled WGS sequence"/>
</dbReference>
<dbReference type="GO" id="GO:0016301">
    <property type="term" value="F:kinase activity"/>
    <property type="evidence" value="ECO:0007669"/>
    <property type="project" value="UniProtKB-KW"/>
</dbReference>
<dbReference type="InterPro" id="IPR036390">
    <property type="entry name" value="WH_DNA-bd_sf"/>
</dbReference>
<comment type="similarity">
    <text evidence="2">Belongs to the ROK (NagC/XylR) family.</text>
</comment>
<dbReference type="InterPro" id="IPR036388">
    <property type="entry name" value="WH-like_DNA-bd_sf"/>
</dbReference>
<keyword evidence="3" id="KW-0859">Xylose metabolism</keyword>
<proteinExistence type="inferred from homology"/>
<evidence type="ECO:0000256" key="1">
    <source>
        <dbReference type="ARBA" id="ARBA00002486"/>
    </source>
</evidence>
<comment type="function">
    <text evidence="1">Transcriptional repressor of xylose-utilizing enzymes.</text>
</comment>
<dbReference type="SUPFAM" id="SSF53067">
    <property type="entry name" value="Actin-like ATPase domain"/>
    <property type="match status" value="1"/>
</dbReference>
<evidence type="ECO:0000313" key="5">
    <source>
        <dbReference type="Proteomes" id="UP000199263"/>
    </source>
</evidence>
<dbReference type="Gene3D" id="1.10.10.10">
    <property type="entry name" value="Winged helix-like DNA-binding domain superfamily/Winged helix DNA-binding domain"/>
    <property type="match status" value="1"/>
</dbReference>
<dbReference type="Gene3D" id="3.30.420.40">
    <property type="match status" value="2"/>
</dbReference>
<dbReference type="SUPFAM" id="SSF46785">
    <property type="entry name" value="Winged helix' DNA-binding domain"/>
    <property type="match status" value="1"/>
</dbReference>
<dbReference type="Pfam" id="PF00480">
    <property type="entry name" value="ROK"/>
    <property type="match status" value="1"/>
</dbReference>
<reference evidence="4 5" key="1">
    <citation type="submission" date="2016-10" db="EMBL/GenBank/DDBJ databases">
        <authorList>
            <person name="de Groot N.N."/>
        </authorList>
    </citation>
    <scope>NUCLEOTIDE SEQUENCE [LARGE SCALE GENOMIC DNA]</scope>
    <source>
        <strain evidence="4 5">DSM 12992</strain>
    </source>
</reference>
<organism evidence="4 5">
    <name type="scientific">Clostridium uliginosum</name>
    <dbReference type="NCBI Taxonomy" id="119641"/>
    <lineage>
        <taxon>Bacteria</taxon>
        <taxon>Bacillati</taxon>
        <taxon>Bacillota</taxon>
        <taxon>Clostridia</taxon>
        <taxon>Eubacteriales</taxon>
        <taxon>Clostridiaceae</taxon>
        <taxon>Clostridium</taxon>
    </lineage>
</organism>